<dbReference type="OrthoDB" id="5125090at2"/>
<evidence type="ECO:0000256" key="2">
    <source>
        <dbReference type="SAM" id="Phobius"/>
    </source>
</evidence>
<organism evidence="3 4">
    <name type="scientific">Microcella putealis</name>
    <dbReference type="NCBI Taxonomy" id="337005"/>
    <lineage>
        <taxon>Bacteria</taxon>
        <taxon>Bacillati</taxon>
        <taxon>Actinomycetota</taxon>
        <taxon>Actinomycetes</taxon>
        <taxon>Micrococcales</taxon>
        <taxon>Microbacteriaceae</taxon>
        <taxon>Microcella</taxon>
    </lineage>
</organism>
<feature type="compositionally biased region" description="Low complexity" evidence="1">
    <location>
        <begin position="21"/>
        <end position="36"/>
    </location>
</feature>
<keyword evidence="2" id="KW-1133">Transmembrane helix</keyword>
<feature type="transmembrane region" description="Helical" evidence="2">
    <location>
        <begin position="100"/>
        <end position="126"/>
    </location>
</feature>
<evidence type="ECO:0000313" key="4">
    <source>
        <dbReference type="Proteomes" id="UP000293519"/>
    </source>
</evidence>
<protein>
    <submittedName>
        <fullName evidence="3">Uncharacterized protein</fullName>
    </submittedName>
</protein>
<feature type="compositionally biased region" description="Low complexity" evidence="1">
    <location>
        <begin position="45"/>
        <end position="56"/>
    </location>
</feature>
<accession>A0A4Q7LPD5</accession>
<keyword evidence="2" id="KW-0472">Membrane</keyword>
<gene>
    <name evidence="3" type="ORF">EV141_1888</name>
</gene>
<feature type="region of interest" description="Disordered" evidence="1">
    <location>
        <begin position="1"/>
        <end position="71"/>
    </location>
</feature>
<evidence type="ECO:0000256" key="1">
    <source>
        <dbReference type="SAM" id="MobiDB-lite"/>
    </source>
</evidence>
<keyword evidence="2" id="KW-0812">Transmembrane</keyword>
<sequence>MTDPSLDPRYPRVFQRGGDGSALPAPSSRSATTAPPTTAPPTTAPPATARPASALPPRRETSAPRGPEVDPAVLVTGAAPVAVGRAPLEVIVVGNPWMRALWTVGALTLVGGIALTVAAEFAFSALQTASTYDPAAFLPARLMQVLGLPLIIAGTLGLVAATVLRLVAWRPAAVRDVDAG</sequence>
<keyword evidence="4" id="KW-1185">Reference proteome</keyword>
<dbReference type="RefSeq" id="WP_130485671.1">
    <property type="nucleotide sequence ID" value="NZ_SGWW01000003.1"/>
</dbReference>
<feature type="transmembrane region" description="Helical" evidence="2">
    <location>
        <begin position="146"/>
        <end position="167"/>
    </location>
</feature>
<comment type="caution">
    <text evidence="3">The sequence shown here is derived from an EMBL/GenBank/DDBJ whole genome shotgun (WGS) entry which is preliminary data.</text>
</comment>
<dbReference type="AlphaFoldDB" id="A0A4Q7LPD5"/>
<dbReference type="EMBL" id="SGWW01000003">
    <property type="protein sequence ID" value="RZS56424.1"/>
    <property type="molecule type" value="Genomic_DNA"/>
</dbReference>
<name>A0A4Q7LPD5_9MICO</name>
<dbReference type="Proteomes" id="UP000293519">
    <property type="component" value="Unassembled WGS sequence"/>
</dbReference>
<proteinExistence type="predicted"/>
<evidence type="ECO:0000313" key="3">
    <source>
        <dbReference type="EMBL" id="RZS56424.1"/>
    </source>
</evidence>
<reference evidence="3 4" key="1">
    <citation type="journal article" date="2015" name="Stand. Genomic Sci.">
        <title>Genomic Encyclopedia of Bacterial and Archaeal Type Strains, Phase III: the genomes of soil and plant-associated and newly described type strains.</title>
        <authorList>
            <person name="Whitman W.B."/>
            <person name="Woyke T."/>
            <person name="Klenk H.P."/>
            <person name="Zhou Y."/>
            <person name="Lilburn T.G."/>
            <person name="Beck B.J."/>
            <person name="De Vos P."/>
            <person name="Vandamme P."/>
            <person name="Eisen J.A."/>
            <person name="Garrity G."/>
            <person name="Hugenholtz P."/>
            <person name="Kyrpides N.C."/>
        </authorList>
    </citation>
    <scope>NUCLEOTIDE SEQUENCE [LARGE SCALE GENOMIC DNA]</scope>
    <source>
        <strain evidence="3 4">CV2</strain>
    </source>
</reference>